<proteinExistence type="predicted"/>
<accession>A0A6N3APN9</accession>
<reference evidence="2" key="1">
    <citation type="submission" date="2019-11" db="EMBL/GenBank/DDBJ databases">
        <authorList>
            <person name="Feng L."/>
        </authorList>
    </citation>
    <scope>NUCLEOTIDE SEQUENCE</scope>
    <source>
        <strain evidence="2">VatypicaLFYP47</strain>
    </source>
</reference>
<feature type="compositionally biased region" description="Basic and acidic residues" evidence="1">
    <location>
        <begin position="256"/>
        <end position="299"/>
    </location>
</feature>
<feature type="region of interest" description="Disordered" evidence="1">
    <location>
        <begin position="154"/>
        <end position="175"/>
    </location>
</feature>
<sequence length="321" mass="37860">MERVSASLIEEIRSALVERYNRDQEIQQMIEEIGAEEGLNEKELFVIHQAYLEVKERMQYTANLMELWNQIEAVQDRMSMLNSYESLERDLFGDVLSFDKPMGYGASNQDNLDYAMEQIKLHDIDHNIEDIDLSKEYPIDNQDAVYFNEHSVNKKTTSSRNDVNNDDFDDEEDDFDDESLLDRDIHTSLDPYDMVNSLLYSKQSTGDKDKTKQQKEIDKLIKKQLKRVEEEWAKLSGKKNKKDKKKKDKDKKKDKKDKQFKKEFELVKESKKSKKDKESKKSKKDKDSKKAKKDKDAKKEKKAKKLEKALKKESKKSTKKD</sequence>
<organism evidence="2">
    <name type="scientific">Veillonella atypica</name>
    <dbReference type="NCBI Taxonomy" id="39777"/>
    <lineage>
        <taxon>Bacteria</taxon>
        <taxon>Bacillati</taxon>
        <taxon>Bacillota</taxon>
        <taxon>Negativicutes</taxon>
        <taxon>Veillonellales</taxon>
        <taxon>Veillonellaceae</taxon>
        <taxon>Veillonella</taxon>
    </lineage>
</organism>
<name>A0A6N3APN9_9FIRM</name>
<dbReference type="EMBL" id="CACRUN010000012">
    <property type="protein sequence ID" value="VYT92773.1"/>
    <property type="molecule type" value="Genomic_DNA"/>
</dbReference>
<feature type="compositionally biased region" description="Basic and acidic residues" evidence="1">
    <location>
        <begin position="306"/>
        <end position="321"/>
    </location>
</feature>
<feature type="compositionally biased region" description="Basic residues" evidence="1">
    <location>
        <begin position="236"/>
        <end position="255"/>
    </location>
</feature>
<evidence type="ECO:0000256" key="1">
    <source>
        <dbReference type="SAM" id="MobiDB-lite"/>
    </source>
</evidence>
<gene>
    <name evidence="2" type="ORF">VALFYP47_00036</name>
</gene>
<protein>
    <submittedName>
        <fullName evidence="2">Uncharacterized protein</fullName>
    </submittedName>
</protein>
<dbReference type="AlphaFoldDB" id="A0A6N3APN9"/>
<evidence type="ECO:0000313" key="2">
    <source>
        <dbReference type="EMBL" id="VYT92773.1"/>
    </source>
</evidence>
<feature type="region of interest" description="Disordered" evidence="1">
    <location>
        <begin position="231"/>
        <end position="321"/>
    </location>
</feature>
<feature type="compositionally biased region" description="Acidic residues" evidence="1">
    <location>
        <begin position="164"/>
        <end position="175"/>
    </location>
</feature>
<dbReference type="RefSeq" id="WP_156717977.1">
    <property type="nucleotide sequence ID" value="NZ_CACRUN010000012.1"/>
</dbReference>